<dbReference type="InterPro" id="IPR002213">
    <property type="entry name" value="UDP_glucos_trans"/>
</dbReference>
<evidence type="ECO:0000313" key="7">
    <source>
        <dbReference type="Proteomes" id="UP000287651"/>
    </source>
</evidence>
<comment type="similarity">
    <text evidence="1 3">Belongs to the UDP-glycosyltransferase family.</text>
</comment>
<evidence type="ECO:0000256" key="2">
    <source>
        <dbReference type="ARBA" id="ARBA00022679"/>
    </source>
</evidence>
<dbReference type="Gene3D" id="3.40.50.2000">
    <property type="entry name" value="Glycogen Phosphorylase B"/>
    <property type="match status" value="2"/>
</dbReference>
<dbReference type="PANTHER" id="PTHR48047">
    <property type="entry name" value="GLYCOSYLTRANSFERASE"/>
    <property type="match status" value="1"/>
</dbReference>
<sequence length="495" mass="54517">MESSMMSSGLRNLHFVLIPWLGMSHTIPMIDIGRLLADRGVTVTVVMTHDGVARLSPTIAQIASSGLPIRFATLPFPSVEVGLPEGCETGDSLPSMHMMPNLYAGSKLLRRPLEELLREQTIAPSCIICGACYPWTPEVARDLRIPCFIFQGFGSFALFCMHNLYCYRPHERASSPTEPFPLPGLPFQFEIARQQLPLHFQLLPRFTEMCNEVREGELAMDGVLVNSFDDMEPGYAERLAAASGKKVCTIGPVSLCYRSGRLDMADRGQKPSVDASRCLGWLDSMKPRSVIYVSFGSVGSFAAAQLMELGYGLLASNRPFIWVINGVERLPGEVDQWLQEKLEKGGDSKCLLIRGWAPQVMILSHPAVGGFLTHCGWNSTLESASAGVPMATWPLFSEQFLNQKLIVDVVGIGVAVGVRISMQHLKQSPEEGAQISREEVAKAVERLMDGGQEGEERRKRAKEFGEKARKAMTEGGSSYDNVTRLIEFVATKAMK</sequence>
<dbReference type="EMBL" id="AMZH03003711">
    <property type="protein sequence ID" value="RRT71426.1"/>
    <property type="molecule type" value="Genomic_DNA"/>
</dbReference>
<evidence type="ECO:0000256" key="5">
    <source>
        <dbReference type="SAM" id="MobiDB-lite"/>
    </source>
</evidence>
<dbReference type="SUPFAM" id="SSF53756">
    <property type="entry name" value="UDP-Glycosyltransferase/glycogen phosphorylase"/>
    <property type="match status" value="1"/>
</dbReference>
<dbReference type="PROSITE" id="PS00375">
    <property type="entry name" value="UDPGT"/>
    <property type="match status" value="1"/>
</dbReference>
<keyword evidence="2 3" id="KW-0808">Transferase</keyword>
<dbReference type="GO" id="GO:0035251">
    <property type="term" value="F:UDP-glucosyltransferase activity"/>
    <property type="evidence" value="ECO:0007669"/>
    <property type="project" value="TreeGrafter"/>
</dbReference>
<reference evidence="6 7" key="1">
    <citation type="journal article" date="2014" name="Agronomy (Basel)">
        <title>A Draft Genome Sequence for Ensete ventricosum, the Drought-Tolerant Tree Against Hunger.</title>
        <authorList>
            <person name="Harrison J."/>
            <person name="Moore K.A."/>
            <person name="Paszkiewicz K."/>
            <person name="Jones T."/>
            <person name="Grant M."/>
            <person name="Ambacheew D."/>
            <person name="Muzemil S."/>
            <person name="Studholme D.J."/>
        </authorList>
    </citation>
    <scope>NUCLEOTIDE SEQUENCE [LARGE SCALE GENOMIC DNA]</scope>
</reference>
<proteinExistence type="inferred from homology"/>
<feature type="compositionally biased region" description="Basic and acidic residues" evidence="5">
    <location>
        <begin position="447"/>
        <end position="472"/>
    </location>
</feature>
<dbReference type="FunFam" id="3.40.50.2000:FF:000047">
    <property type="entry name" value="Glycosyltransferase"/>
    <property type="match status" value="1"/>
</dbReference>
<dbReference type="Pfam" id="PF00201">
    <property type="entry name" value="UDPGT"/>
    <property type="match status" value="1"/>
</dbReference>
<dbReference type="AlphaFoldDB" id="A0A427A5A4"/>
<dbReference type="Proteomes" id="UP000287651">
    <property type="component" value="Unassembled WGS sequence"/>
</dbReference>
<accession>A0A427A5A4</accession>
<feature type="region of interest" description="Disordered" evidence="5">
    <location>
        <begin position="447"/>
        <end position="475"/>
    </location>
</feature>
<dbReference type="EC" id="2.4.1.-" evidence="4"/>
<evidence type="ECO:0000313" key="6">
    <source>
        <dbReference type="EMBL" id="RRT71426.1"/>
    </source>
</evidence>
<keyword evidence="3" id="KW-0328">Glycosyltransferase</keyword>
<name>A0A427A5A4_ENSVE</name>
<dbReference type="PANTHER" id="PTHR48047:SF168">
    <property type="entry name" value="GLYCOSYLTRANSFERASE"/>
    <property type="match status" value="1"/>
</dbReference>
<dbReference type="CDD" id="cd03784">
    <property type="entry name" value="GT1_Gtf-like"/>
    <property type="match status" value="1"/>
</dbReference>
<organism evidence="6 7">
    <name type="scientific">Ensete ventricosum</name>
    <name type="common">Abyssinian banana</name>
    <name type="synonym">Musa ensete</name>
    <dbReference type="NCBI Taxonomy" id="4639"/>
    <lineage>
        <taxon>Eukaryota</taxon>
        <taxon>Viridiplantae</taxon>
        <taxon>Streptophyta</taxon>
        <taxon>Embryophyta</taxon>
        <taxon>Tracheophyta</taxon>
        <taxon>Spermatophyta</taxon>
        <taxon>Magnoliopsida</taxon>
        <taxon>Liliopsida</taxon>
        <taxon>Zingiberales</taxon>
        <taxon>Musaceae</taxon>
        <taxon>Ensete</taxon>
    </lineage>
</organism>
<gene>
    <name evidence="6" type="ORF">B296_00035549</name>
</gene>
<evidence type="ECO:0000256" key="3">
    <source>
        <dbReference type="RuleBase" id="RU003718"/>
    </source>
</evidence>
<evidence type="ECO:0000256" key="1">
    <source>
        <dbReference type="ARBA" id="ARBA00009995"/>
    </source>
</evidence>
<comment type="caution">
    <text evidence="6">The sequence shown here is derived from an EMBL/GenBank/DDBJ whole genome shotgun (WGS) entry which is preliminary data.</text>
</comment>
<evidence type="ECO:0000256" key="4">
    <source>
        <dbReference type="RuleBase" id="RU362057"/>
    </source>
</evidence>
<protein>
    <recommendedName>
        <fullName evidence="4">Glycosyltransferase</fullName>
        <ecNumber evidence="4">2.4.1.-</ecNumber>
    </recommendedName>
</protein>
<dbReference type="InterPro" id="IPR035595">
    <property type="entry name" value="UDP_glycos_trans_CS"/>
</dbReference>